<evidence type="ECO:0000259" key="9">
    <source>
        <dbReference type="Pfam" id="PF02863"/>
    </source>
</evidence>
<evidence type="ECO:0000256" key="5">
    <source>
        <dbReference type="ARBA" id="ARBA00023125"/>
    </source>
</evidence>
<keyword evidence="7" id="KW-0678">Repressor</keyword>
<dbReference type="Proteomes" id="UP001228504">
    <property type="component" value="Unassembled WGS sequence"/>
</dbReference>
<keyword evidence="3 7" id="KW-0963">Cytoplasm</keyword>
<keyword evidence="7" id="KW-0055">Arginine biosynthesis</keyword>
<dbReference type="InterPro" id="IPR001669">
    <property type="entry name" value="Arg_repress"/>
</dbReference>
<evidence type="ECO:0000256" key="2">
    <source>
        <dbReference type="ARBA" id="ARBA00008316"/>
    </source>
</evidence>
<evidence type="ECO:0000256" key="6">
    <source>
        <dbReference type="ARBA" id="ARBA00023163"/>
    </source>
</evidence>
<keyword evidence="5 7" id="KW-0238">DNA-binding</keyword>
<evidence type="ECO:0000256" key="7">
    <source>
        <dbReference type="HAMAP-Rule" id="MF_00173"/>
    </source>
</evidence>
<dbReference type="Pfam" id="PF02863">
    <property type="entry name" value="Arg_repressor_C"/>
    <property type="match status" value="1"/>
</dbReference>
<keyword evidence="4 7" id="KW-0805">Transcription regulation</keyword>
<comment type="pathway">
    <text evidence="7">Amino-acid biosynthesis; L-arginine biosynthesis [regulation].</text>
</comment>
<feature type="domain" description="Arginine repressor DNA-binding" evidence="8">
    <location>
        <begin position="6"/>
        <end position="69"/>
    </location>
</feature>
<comment type="similarity">
    <text evidence="2 7">Belongs to the ArgR family.</text>
</comment>
<protein>
    <recommendedName>
        <fullName evidence="7">Arginine repressor</fullName>
    </recommendedName>
</protein>
<evidence type="ECO:0000313" key="11">
    <source>
        <dbReference type="Proteomes" id="UP001228504"/>
    </source>
</evidence>
<evidence type="ECO:0000259" key="8">
    <source>
        <dbReference type="Pfam" id="PF01316"/>
    </source>
</evidence>
<dbReference type="PANTHER" id="PTHR34471:SF1">
    <property type="entry name" value="ARGININE REPRESSOR"/>
    <property type="match status" value="1"/>
</dbReference>
<dbReference type="RefSeq" id="WP_307486173.1">
    <property type="nucleotide sequence ID" value="NZ_JAUSUF010000006.1"/>
</dbReference>
<dbReference type="SUPFAM" id="SSF55252">
    <property type="entry name" value="C-terminal domain of arginine repressor"/>
    <property type="match status" value="1"/>
</dbReference>
<name>A0ABT9UUH3_9FIRM</name>
<evidence type="ECO:0000256" key="1">
    <source>
        <dbReference type="ARBA" id="ARBA00004496"/>
    </source>
</evidence>
<proteinExistence type="inferred from homology"/>
<dbReference type="Pfam" id="PF01316">
    <property type="entry name" value="Arg_repressor"/>
    <property type="match status" value="1"/>
</dbReference>
<dbReference type="PANTHER" id="PTHR34471">
    <property type="entry name" value="ARGININE REPRESSOR"/>
    <property type="match status" value="1"/>
</dbReference>
<dbReference type="InterPro" id="IPR020900">
    <property type="entry name" value="Arg_repress_DNA-bd"/>
</dbReference>
<comment type="function">
    <text evidence="7">Regulates arginine biosynthesis genes.</text>
</comment>
<keyword evidence="7" id="KW-0028">Amino-acid biosynthesis</keyword>
<comment type="subcellular location">
    <subcellularLocation>
        <location evidence="1 7">Cytoplasm</location>
    </subcellularLocation>
</comment>
<evidence type="ECO:0000256" key="4">
    <source>
        <dbReference type="ARBA" id="ARBA00023015"/>
    </source>
</evidence>
<keyword evidence="11" id="KW-1185">Reference proteome</keyword>
<evidence type="ECO:0000313" key="10">
    <source>
        <dbReference type="EMBL" id="MDQ0149968.1"/>
    </source>
</evidence>
<accession>A0ABT9UUH3</accession>
<evidence type="ECO:0000256" key="3">
    <source>
        <dbReference type="ARBA" id="ARBA00022490"/>
    </source>
</evidence>
<keyword evidence="6 7" id="KW-0804">Transcription</keyword>
<dbReference type="PRINTS" id="PR01467">
    <property type="entry name" value="ARGREPRESSOR"/>
</dbReference>
<dbReference type="EMBL" id="JAUSUF010000006">
    <property type="protein sequence ID" value="MDQ0149968.1"/>
    <property type="molecule type" value="Genomic_DNA"/>
</dbReference>
<comment type="caution">
    <text evidence="10">The sequence shown here is derived from an EMBL/GenBank/DDBJ whole genome shotgun (WGS) entry which is preliminary data.</text>
</comment>
<dbReference type="InterPro" id="IPR036251">
    <property type="entry name" value="Arg_repress_C_sf"/>
</dbReference>
<dbReference type="Gene3D" id="3.30.1360.40">
    <property type="match status" value="1"/>
</dbReference>
<dbReference type="Gene3D" id="1.10.10.10">
    <property type="entry name" value="Winged helix-like DNA-binding domain superfamily/Winged helix DNA-binding domain"/>
    <property type="match status" value="1"/>
</dbReference>
<dbReference type="InterPro" id="IPR036390">
    <property type="entry name" value="WH_DNA-bd_sf"/>
</dbReference>
<dbReference type="HAMAP" id="MF_00173">
    <property type="entry name" value="Arg_repressor"/>
    <property type="match status" value="1"/>
</dbReference>
<sequence>MENKLKKRRKEIIKIIEKNNITKQDQLVIELKYKGINVTQATLSRDLREMNIIRRLNSNKQYKYIMITKEDIAKRCQRVFKEAVVSIYIQEYFVTLKTMNGMASAVGELIDRLSDKRIAGTVASGNNVLVLCKSKEYSKYVFKELNDLRL</sequence>
<dbReference type="InterPro" id="IPR020899">
    <property type="entry name" value="Arg_repress_C"/>
</dbReference>
<reference evidence="10 11" key="1">
    <citation type="submission" date="2023-07" db="EMBL/GenBank/DDBJ databases">
        <title>Genomic Encyclopedia of Type Strains, Phase IV (KMG-IV): sequencing the most valuable type-strain genomes for metagenomic binning, comparative biology and taxonomic classification.</title>
        <authorList>
            <person name="Goeker M."/>
        </authorList>
    </citation>
    <scope>NUCLEOTIDE SEQUENCE [LARGE SCALE GENOMIC DNA]</scope>
    <source>
        <strain evidence="10 11">DSM 20694</strain>
    </source>
</reference>
<organism evidence="10 11">
    <name type="scientific">Eubacterium multiforme</name>
    <dbReference type="NCBI Taxonomy" id="83339"/>
    <lineage>
        <taxon>Bacteria</taxon>
        <taxon>Bacillati</taxon>
        <taxon>Bacillota</taxon>
        <taxon>Clostridia</taxon>
        <taxon>Eubacteriales</taxon>
        <taxon>Eubacteriaceae</taxon>
        <taxon>Eubacterium</taxon>
    </lineage>
</organism>
<gene>
    <name evidence="7" type="primary">argR</name>
    <name evidence="10" type="ORF">J2S18_001904</name>
</gene>
<dbReference type="InterPro" id="IPR036388">
    <property type="entry name" value="WH-like_DNA-bd_sf"/>
</dbReference>
<dbReference type="SUPFAM" id="SSF46785">
    <property type="entry name" value="Winged helix' DNA-binding domain"/>
    <property type="match status" value="1"/>
</dbReference>
<feature type="domain" description="Arginine repressor C-terminal" evidence="9">
    <location>
        <begin position="80"/>
        <end position="146"/>
    </location>
</feature>